<gene>
    <name evidence="1" type="ORF">KQ910_16100</name>
</gene>
<organism evidence="1 2">
    <name type="scientific">Reyranella humidisoli</name>
    <dbReference type="NCBI Taxonomy" id="2849149"/>
    <lineage>
        <taxon>Bacteria</taxon>
        <taxon>Pseudomonadati</taxon>
        <taxon>Pseudomonadota</taxon>
        <taxon>Alphaproteobacteria</taxon>
        <taxon>Hyphomicrobiales</taxon>
        <taxon>Reyranellaceae</taxon>
        <taxon>Reyranella</taxon>
    </lineage>
</organism>
<dbReference type="RefSeq" id="WP_216962319.1">
    <property type="nucleotide sequence ID" value="NZ_JAHOPB010000001.1"/>
</dbReference>
<accession>A0ABS6INI5</accession>
<evidence type="ECO:0000313" key="2">
    <source>
        <dbReference type="Proteomes" id="UP000727907"/>
    </source>
</evidence>
<dbReference type="InterPro" id="IPR014955">
    <property type="entry name" value="DUF1826"/>
</dbReference>
<comment type="caution">
    <text evidence="1">The sequence shown here is derived from an EMBL/GenBank/DDBJ whole genome shotgun (WGS) entry which is preliminary data.</text>
</comment>
<proteinExistence type="predicted"/>
<dbReference type="EMBL" id="JAHOPB010000001">
    <property type="protein sequence ID" value="MBU8875297.1"/>
    <property type="molecule type" value="Genomic_DNA"/>
</dbReference>
<sequence>MRYSAVALRQEAAHPSGPVIVASSAGCLAQIATGAQTLAIWRRSAPEGQSEWLDGLPASQLPEGQFVTAPGGATAPLQRLADGVALPPSPQRDWLIGDIAMLVDCFAQIARCAAVNVRLEAIDHDACWRFHRDYVGLRLNATYRGPGTQWLPPERADAALRGQRRYRGPLNELPRFSVGLFKGVVQAGNDAIVHRSPPVARHGLTRLFLCLDAETCDD</sequence>
<protein>
    <submittedName>
        <fullName evidence="1">DUF1826 domain-containing protein</fullName>
    </submittedName>
</protein>
<dbReference type="Pfam" id="PF08856">
    <property type="entry name" value="DUF1826"/>
    <property type="match status" value="1"/>
</dbReference>
<dbReference type="Proteomes" id="UP000727907">
    <property type="component" value="Unassembled WGS sequence"/>
</dbReference>
<evidence type="ECO:0000313" key="1">
    <source>
        <dbReference type="EMBL" id="MBU8875297.1"/>
    </source>
</evidence>
<reference evidence="1 2" key="1">
    <citation type="submission" date="2021-06" db="EMBL/GenBank/DDBJ databases">
        <authorList>
            <person name="Lee D.H."/>
        </authorList>
    </citation>
    <scope>NUCLEOTIDE SEQUENCE [LARGE SCALE GENOMIC DNA]</scope>
    <source>
        <strain evidence="1 2">MMS21-HV4-11</strain>
    </source>
</reference>
<name>A0ABS6INI5_9HYPH</name>
<keyword evidence="2" id="KW-1185">Reference proteome</keyword>
<dbReference type="PROSITE" id="PS51257">
    <property type="entry name" value="PROKAR_LIPOPROTEIN"/>
    <property type="match status" value="1"/>
</dbReference>